<protein>
    <submittedName>
        <fullName evidence="2">SnoaL-like domain-containing protein</fullName>
    </submittedName>
</protein>
<dbReference type="InterPro" id="IPR032710">
    <property type="entry name" value="NTF2-like_dom_sf"/>
</dbReference>
<accession>A0A1X7P0C5</accession>
<evidence type="ECO:0000259" key="1">
    <source>
        <dbReference type="Pfam" id="PF12680"/>
    </source>
</evidence>
<organism evidence="2 3">
    <name type="scientific">Rathayibacter oskolensis</name>
    <dbReference type="NCBI Taxonomy" id="1891671"/>
    <lineage>
        <taxon>Bacteria</taxon>
        <taxon>Bacillati</taxon>
        <taxon>Actinomycetota</taxon>
        <taxon>Actinomycetes</taxon>
        <taxon>Micrococcales</taxon>
        <taxon>Microbacteriaceae</taxon>
        <taxon>Rathayibacter</taxon>
    </lineage>
</organism>
<dbReference type="STRING" id="1891671.SAMN06295885_2208"/>
<reference evidence="3" key="1">
    <citation type="submission" date="2017-04" db="EMBL/GenBank/DDBJ databases">
        <authorList>
            <person name="Varghese N."/>
            <person name="Submissions S."/>
        </authorList>
    </citation>
    <scope>NUCLEOTIDE SEQUENCE [LARGE SCALE GENOMIC DNA]</scope>
    <source>
        <strain evidence="3">VKM Ac-2121</strain>
    </source>
</reference>
<keyword evidence="3" id="KW-1185">Reference proteome</keyword>
<name>A0A1X7P0C5_9MICO</name>
<gene>
    <name evidence="2" type="ORF">SAMN06295885_2208</name>
</gene>
<dbReference type="SUPFAM" id="SSF54427">
    <property type="entry name" value="NTF2-like"/>
    <property type="match status" value="1"/>
</dbReference>
<sequence>MIDIESWIAGYEKAWASADPADVAALFTEDAEYFTAPYEDAITPRAAIVEWWIAEEEPSDPTFAWGLVALTDETAVVEARTIYPGDTTYLNLWVIRFAADGRARSFTEWYMAEPEEDGES</sequence>
<dbReference type="InterPro" id="IPR037401">
    <property type="entry name" value="SnoaL-like"/>
</dbReference>
<dbReference type="Pfam" id="PF12680">
    <property type="entry name" value="SnoaL_2"/>
    <property type="match status" value="1"/>
</dbReference>
<dbReference type="OrthoDB" id="8526151at2"/>
<feature type="domain" description="SnoaL-like" evidence="1">
    <location>
        <begin position="11"/>
        <end position="103"/>
    </location>
</feature>
<proteinExistence type="predicted"/>
<dbReference type="Gene3D" id="3.10.450.50">
    <property type="match status" value="1"/>
</dbReference>
<evidence type="ECO:0000313" key="3">
    <source>
        <dbReference type="Proteomes" id="UP000193711"/>
    </source>
</evidence>
<dbReference type="Proteomes" id="UP000193711">
    <property type="component" value="Unassembled WGS sequence"/>
</dbReference>
<dbReference type="EMBL" id="FXBM01000002">
    <property type="protein sequence ID" value="SMH43583.1"/>
    <property type="molecule type" value="Genomic_DNA"/>
</dbReference>
<dbReference type="RefSeq" id="WP_085476653.1">
    <property type="nucleotide sequence ID" value="NZ_FXBM01000002.1"/>
</dbReference>
<evidence type="ECO:0000313" key="2">
    <source>
        <dbReference type="EMBL" id="SMH43583.1"/>
    </source>
</evidence>
<dbReference type="AlphaFoldDB" id="A0A1X7P0C5"/>